<dbReference type="Pfam" id="PF00646">
    <property type="entry name" value="F-box"/>
    <property type="match status" value="1"/>
</dbReference>
<dbReference type="SMART" id="SM00256">
    <property type="entry name" value="FBOX"/>
    <property type="match status" value="1"/>
</dbReference>
<dbReference type="SUPFAM" id="SSF81383">
    <property type="entry name" value="F-box domain"/>
    <property type="match status" value="1"/>
</dbReference>
<dbReference type="InterPro" id="IPR001810">
    <property type="entry name" value="F-box_dom"/>
</dbReference>
<dbReference type="eggNOG" id="ENOG502RZUA">
    <property type="taxonomic scope" value="Eukaryota"/>
</dbReference>
<sequence>MSLFPLSALTTSQLHHPTNPMTASSSSDARGDQILVDTVEDRISELPDDVLVRILKDMTTEDVVKTSVLSQRWKDVWKKVPYLIFDMQKATIPNNMEPLVVHSDRVADSITEVINNHKGHLAGCTIRHYYHQCHDGVLETWIRLLTLQKQTRALSLSNLHANGRGLNLLELSPNAFSHPMLVSLFLSLYDIETPHAFNQCHNLMILKLDSIFAEVDVLNTVIASCPSLKVLVLHVLWYNARACLKIRNNNLKLLHVASTFVDCIEVSAALLDIFSIDYIFDGEYNFVIDAPRLLFTTNMERLPSLNYNISCDAQEMENFGNKFLLSRDANYFRRLKCLAVAVNVMNWKEVEMLRDVLVSWNGIMRELDILFKDKEEGETSIDGAQETMWEENLFPNADFRVKVVWMFNFSGSNEKQFELASRFITQGTVMKKMMIMSSSVPAKEKLDIEAAVAKLMKLPKGNKKLHIGCF</sequence>
<dbReference type="AlphaFoldDB" id="R0IB76"/>
<organism evidence="2 3">
    <name type="scientific">Capsella rubella</name>
    <dbReference type="NCBI Taxonomy" id="81985"/>
    <lineage>
        <taxon>Eukaryota</taxon>
        <taxon>Viridiplantae</taxon>
        <taxon>Streptophyta</taxon>
        <taxon>Embryophyta</taxon>
        <taxon>Tracheophyta</taxon>
        <taxon>Spermatophyta</taxon>
        <taxon>Magnoliopsida</taxon>
        <taxon>eudicotyledons</taxon>
        <taxon>Gunneridae</taxon>
        <taxon>Pentapetalae</taxon>
        <taxon>rosids</taxon>
        <taxon>malvids</taxon>
        <taxon>Brassicales</taxon>
        <taxon>Brassicaceae</taxon>
        <taxon>Camelineae</taxon>
        <taxon>Capsella</taxon>
    </lineage>
</organism>
<evidence type="ECO:0000313" key="3">
    <source>
        <dbReference type="Proteomes" id="UP000029121"/>
    </source>
</evidence>
<feature type="domain" description="F-box" evidence="1">
    <location>
        <begin position="40"/>
        <end position="88"/>
    </location>
</feature>
<dbReference type="Pfam" id="PF24758">
    <property type="entry name" value="LRR_At5g56370"/>
    <property type="match status" value="1"/>
</dbReference>
<dbReference type="PANTHER" id="PTHR32212">
    <property type="entry name" value="CYCLIN-LIKE F-BOX"/>
    <property type="match status" value="1"/>
</dbReference>
<dbReference type="EMBL" id="KB870806">
    <property type="protein sequence ID" value="EOA33878.1"/>
    <property type="molecule type" value="Genomic_DNA"/>
</dbReference>
<evidence type="ECO:0000313" key="2">
    <source>
        <dbReference type="EMBL" id="EOA33878.1"/>
    </source>
</evidence>
<dbReference type="PANTHER" id="PTHR32212:SF234">
    <property type="entry name" value="F-BOX_LRR-REPEAT PROTEIN 13-LIKE"/>
    <property type="match status" value="1"/>
</dbReference>
<dbReference type="InterPro" id="IPR053781">
    <property type="entry name" value="F-box_AtFBL13-like"/>
</dbReference>
<dbReference type="InterPro" id="IPR036047">
    <property type="entry name" value="F-box-like_dom_sf"/>
</dbReference>
<protein>
    <recommendedName>
        <fullName evidence="1">F-box domain-containing protein</fullName>
    </recommendedName>
</protein>
<dbReference type="InterPro" id="IPR055411">
    <property type="entry name" value="LRR_FXL15/At3g58940/PEG3-like"/>
</dbReference>
<accession>R0IB76</accession>
<gene>
    <name evidence="2" type="ORF">CARUB_v10021370mg</name>
</gene>
<dbReference type="CDD" id="cd22160">
    <property type="entry name" value="F-box_AtFBL13-like"/>
    <property type="match status" value="1"/>
</dbReference>
<keyword evidence="3" id="KW-1185">Reference proteome</keyword>
<dbReference type="PROSITE" id="PS50181">
    <property type="entry name" value="FBOX"/>
    <property type="match status" value="1"/>
</dbReference>
<dbReference type="KEGG" id="crb:17896203"/>
<reference evidence="3" key="1">
    <citation type="journal article" date="2013" name="Nat. Genet.">
        <title>The Capsella rubella genome and the genomic consequences of rapid mating system evolution.</title>
        <authorList>
            <person name="Slotte T."/>
            <person name="Hazzouri K.M."/>
            <person name="Agren J.A."/>
            <person name="Koenig D."/>
            <person name="Maumus F."/>
            <person name="Guo Y.L."/>
            <person name="Steige K."/>
            <person name="Platts A.E."/>
            <person name="Escobar J.S."/>
            <person name="Newman L.K."/>
            <person name="Wang W."/>
            <person name="Mandakova T."/>
            <person name="Vello E."/>
            <person name="Smith L.M."/>
            <person name="Henz S.R."/>
            <person name="Steffen J."/>
            <person name="Takuno S."/>
            <person name="Brandvain Y."/>
            <person name="Coop G."/>
            <person name="Andolfatto P."/>
            <person name="Hu T.T."/>
            <person name="Blanchette M."/>
            <person name="Clark R.M."/>
            <person name="Quesneville H."/>
            <person name="Nordborg M."/>
            <person name="Gaut B.S."/>
            <person name="Lysak M.A."/>
            <person name="Jenkins J."/>
            <person name="Grimwood J."/>
            <person name="Chapman J."/>
            <person name="Prochnik S."/>
            <person name="Shu S."/>
            <person name="Rokhsar D."/>
            <person name="Schmutz J."/>
            <person name="Weigel D."/>
            <person name="Wright S.I."/>
        </authorList>
    </citation>
    <scope>NUCLEOTIDE SEQUENCE [LARGE SCALE GENOMIC DNA]</scope>
    <source>
        <strain evidence="3">cv. Monte Gargano</strain>
    </source>
</reference>
<dbReference type="OrthoDB" id="586691at2759"/>
<name>R0IB76_9BRAS</name>
<dbReference type="Proteomes" id="UP000029121">
    <property type="component" value="Unassembled WGS sequence"/>
</dbReference>
<evidence type="ECO:0000259" key="1">
    <source>
        <dbReference type="PROSITE" id="PS50181"/>
    </source>
</evidence>
<proteinExistence type="predicted"/>